<dbReference type="EMBL" id="QJPH01000303">
    <property type="protein sequence ID" value="PZN79212.1"/>
    <property type="molecule type" value="Genomic_DNA"/>
</dbReference>
<dbReference type="InterPro" id="IPR025255">
    <property type="entry name" value="DUF4202"/>
</dbReference>
<dbReference type="Proteomes" id="UP000249396">
    <property type="component" value="Unassembled WGS sequence"/>
</dbReference>
<gene>
    <name evidence="1" type="ORF">DM484_11735</name>
</gene>
<dbReference type="PANTHER" id="PTHR41729:SF1">
    <property type="entry name" value="GLUTAMYL-TRNA SYNTHETASE"/>
    <property type="match status" value="1"/>
</dbReference>
<dbReference type="PANTHER" id="PTHR41729">
    <property type="entry name" value="GLUTAMYL-TRNA SYNTHETASE"/>
    <property type="match status" value="1"/>
</dbReference>
<evidence type="ECO:0000313" key="2">
    <source>
        <dbReference type="Proteomes" id="UP000249396"/>
    </source>
</evidence>
<reference evidence="1 2" key="1">
    <citation type="journal article" date="2018" name="Aquat. Microb. Ecol.">
        <title>Gammaproteobacterial methanotrophs dominate.</title>
        <authorList>
            <person name="Rissanen A.J."/>
            <person name="Saarenheimo J."/>
            <person name="Tiirola M."/>
            <person name="Peura S."/>
            <person name="Aalto S.L."/>
            <person name="Karvinen A."/>
            <person name="Nykanen H."/>
        </authorList>
    </citation>
    <scope>NUCLEOTIDE SEQUENCE [LARGE SCALE GENOMIC DNA]</scope>
    <source>
        <strain evidence="1">AMbin10</strain>
    </source>
</reference>
<name>A0A2W4R5I1_9GAMM</name>
<accession>A0A2W4R5I1</accession>
<protein>
    <submittedName>
        <fullName evidence="1">DUF4202 domain-containing protein</fullName>
    </submittedName>
</protein>
<comment type="caution">
    <text evidence="1">The sequence shown here is derived from an EMBL/GenBank/DDBJ whole genome shotgun (WGS) entry which is preliminary data.</text>
</comment>
<sequence length="205" mass="23656">MSKDRLCKAIAAIDQANSEDPTKEFWQGKEIPKELLYSGRMAQWLEKLDPSPTESRQIAARAQHIRRWMVSREDYPAGREGYLRWRTHLYHFHADQTEVILREIGYDEETILLVRKMIGKQGIKREPDVQLLEDVACLVFLEYYFPDFAKNHDEGKLVDIVCKTWKKMSEAGRCAALSLTMPPELAGVVAKALNLEEKKFDGKTA</sequence>
<dbReference type="AlphaFoldDB" id="A0A2W4R5I1"/>
<proteinExistence type="predicted"/>
<dbReference type="Pfam" id="PF13875">
    <property type="entry name" value="DUF4202"/>
    <property type="match status" value="1"/>
</dbReference>
<evidence type="ECO:0000313" key="1">
    <source>
        <dbReference type="EMBL" id="PZN79212.1"/>
    </source>
</evidence>
<organism evidence="1 2">
    <name type="scientific">Candidatus Methylumidiphilus alinenensis</name>
    <dbReference type="NCBI Taxonomy" id="2202197"/>
    <lineage>
        <taxon>Bacteria</taxon>
        <taxon>Pseudomonadati</taxon>
        <taxon>Pseudomonadota</taxon>
        <taxon>Gammaproteobacteria</taxon>
        <taxon>Methylococcales</taxon>
        <taxon>Candidatus Methylumidiphilus</taxon>
    </lineage>
</organism>